<reference evidence="2" key="1">
    <citation type="submission" date="2020-01" db="EMBL/GenBank/DDBJ databases">
        <authorList>
            <person name="Rat A."/>
        </authorList>
    </citation>
    <scope>NUCLEOTIDE SEQUENCE</scope>
    <source>
        <strain evidence="2">LMG 31231</strain>
    </source>
</reference>
<comment type="caution">
    <text evidence="2">The sequence shown here is derived from an EMBL/GenBank/DDBJ whole genome shotgun (WGS) entry which is preliminary data.</text>
</comment>
<name>A0A9X9X3A6_9PROT</name>
<evidence type="ECO:0000313" key="3">
    <source>
        <dbReference type="Proteomes" id="UP001138751"/>
    </source>
</evidence>
<organism evidence="2 3">
    <name type="scientific">Neoroseomonas soli</name>
    <dbReference type="NCBI Taxonomy" id="1081025"/>
    <lineage>
        <taxon>Bacteria</taxon>
        <taxon>Pseudomonadati</taxon>
        <taxon>Pseudomonadota</taxon>
        <taxon>Alphaproteobacteria</taxon>
        <taxon>Acetobacterales</taxon>
        <taxon>Acetobacteraceae</taxon>
        <taxon>Neoroseomonas</taxon>
    </lineage>
</organism>
<reference evidence="2" key="2">
    <citation type="journal article" date="2021" name="Syst. Appl. Microbiol.">
        <title>Roseomonas hellenica sp. nov., isolated from roots of wild-growing Alkanna tinctoria.</title>
        <authorList>
            <person name="Rat A."/>
            <person name="Naranjo H.D."/>
            <person name="Lebbe L."/>
            <person name="Cnockaert M."/>
            <person name="Krigas N."/>
            <person name="Grigoriadou K."/>
            <person name="Maloupa E."/>
            <person name="Willems A."/>
        </authorList>
    </citation>
    <scope>NUCLEOTIDE SEQUENCE</scope>
    <source>
        <strain evidence="2">LMG 31231</strain>
    </source>
</reference>
<evidence type="ECO:0000313" key="2">
    <source>
        <dbReference type="EMBL" id="MBR0673885.1"/>
    </source>
</evidence>
<dbReference type="EMBL" id="JAAEDM010000041">
    <property type="protein sequence ID" value="MBR0672481.1"/>
    <property type="molecule type" value="Genomic_DNA"/>
</dbReference>
<accession>A0A9X9X3A6</accession>
<protein>
    <submittedName>
        <fullName evidence="2">SMP-30/gluconolactonase/LRE family protein</fullName>
    </submittedName>
</protein>
<dbReference type="EMBL" id="JAAEDM010000096">
    <property type="protein sequence ID" value="MBR0673885.1"/>
    <property type="molecule type" value="Genomic_DNA"/>
</dbReference>
<dbReference type="InterPro" id="IPR011042">
    <property type="entry name" value="6-blade_b-propeller_TolB-like"/>
</dbReference>
<dbReference type="AlphaFoldDB" id="A0A9X9X3A6"/>
<sequence>GPDNRDLFITESESGSVLRTRWEHPGQPLFCHA</sequence>
<gene>
    <name evidence="1" type="ORF">GXW76_14980</name>
    <name evidence="2" type="ORF">GXW76_22125</name>
</gene>
<proteinExistence type="predicted"/>
<feature type="non-terminal residue" evidence="2">
    <location>
        <position position="1"/>
    </location>
</feature>
<dbReference type="Proteomes" id="UP001138751">
    <property type="component" value="Unassembled WGS sequence"/>
</dbReference>
<dbReference type="Gene3D" id="2.120.10.30">
    <property type="entry name" value="TolB, C-terminal domain"/>
    <property type="match status" value="1"/>
</dbReference>
<keyword evidence="3" id="KW-1185">Reference proteome</keyword>
<evidence type="ECO:0000313" key="1">
    <source>
        <dbReference type="EMBL" id="MBR0672481.1"/>
    </source>
</evidence>